<proteinExistence type="predicted"/>
<comment type="caution">
    <text evidence="1">The sequence shown here is derived from an EMBL/GenBank/DDBJ whole genome shotgun (WGS) entry which is preliminary data.</text>
</comment>
<sequence>MAGSVHSHGVGGGMADSKVYTPIRGRFGSGGRGGRGGRGQNPLALNPELNVVSAVDNATPDYHGLLFLISLALLSILFVRIGCSTFGSPGAGCIWFCITANNPSEICLQMREKGYASRIVVQRSTEEESLHVIKFWRDFDSQPVGTEMGIVNKIVPARVIESLLSQVPGLSFWRYGNSNSRWYTKRIADEGDPKSSEELFTESGNEKSVDNLIPKSETDFLEYANLISQKLHQYEVPYITTALMDAKRGTEGRKDFLIGYQGNLVD</sequence>
<evidence type="ECO:0000313" key="2">
    <source>
        <dbReference type="Proteomes" id="UP000306102"/>
    </source>
</evidence>
<dbReference type="EMBL" id="SDRB02005126">
    <property type="protein sequence ID" value="THG14728.1"/>
    <property type="molecule type" value="Genomic_DNA"/>
</dbReference>
<protein>
    <submittedName>
        <fullName evidence="1">Uncharacterized protein</fullName>
    </submittedName>
</protein>
<evidence type="ECO:0000313" key="1">
    <source>
        <dbReference type="EMBL" id="THG14728.1"/>
    </source>
</evidence>
<accession>A0A4S4EEC8</accession>
<gene>
    <name evidence="1" type="ORF">TEA_015659</name>
</gene>
<name>A0A4S4EEC8_CAMSN</name>
<dbReference type="AlphaFoldDB" id="A0A4S4EEC8"/>
<organism evidence="1 2">
    <name type="scientific">Camellia sinensis var. sinensis</name>
    <name type="common">China tea</name>
    <dbReference type="NCBI Taxonomy" id="542762"/>
    <lineage>
        <taxon>Eukaryota</taxon>
        <taxon>Viridiplantae</taxon>
        <taxon>Streptophyta</taxon>
        <taxon>Embryophyta</taxon>
        <taxon>Tracheophyta</taxon>
        <taxon>Spermatophyta</taxon>
        <taxon>Magnoliopsida</taxon>
        <taxon>eudicotyledons</taxon>
        <taxon>Gunneridae</taxon>
        <taxon>Pentapetalae</taxon>
        <taxon>asterids</taxon>
        <taxon>Ericales</taxon>
        <taxon>Theaceae</taxon>
        <taxon>Camellia</taxon>
    </lineage>
</organism>
<keyword evidence="2" id="KW-1185">Reference proteome</keyword>
<reference evidence="1 2" key="1">
    <citation type="journal article" date="2018" name="Proc. Natl. Acad. Sci. U.S.A.">
        <title>Draft genome sequence of Camellia sinensis var. sinensis provides insights into the evolution of the tea genome and tea quality.</title>
        <authorList>
            <person name="Wei C."/>
            <person name="Yang H."/>
            <person name="Wang S."/>
            <person name="Zhao J."/>
            <person name="Liu C."/>
            <person name="Gao L."/>
            <person name="Xia E."/>
            <person name="Lu Y."/>
            <person name="Tai Y."/>
            <person name="She G."/>
            <person name="Sun J."/>
            <person name="Cao H."/>
            <person name="Tong W."/>
            <person name="Gao Q."/>
            <person name="Li Y."/>
            <person name="Deng W."/>
            <person name="Jiang X."/>
            <person name="Wang W."/>
            <person name="Chen Q."/>
            <person name="Zhang S."/>
            <person name="Li H."/>
            <person name="Wu J."/>
            <person name="Wang P."/>
            <person name="Li P."/>
            <person name="Shi C."/>
            <person name="Zheng F."/>
            <person name="Jian J."/>
            <person name="Huang B."/>
            <person name="Shan D."/>
            <person name="Shi M."/>
            <person name="Fang C."/>
            <person name="Yue Y."/>
            <person name="Li F."/>
            <person name="Li D."/>
            <person name="Wei S."/>
            <person name="Han B."/>
            <person name="Jiang C."/>
            <person name="Yin Y."/>
            <person name="Xia T."/>
            <person name="Zhang Z."/>
            <person name="Bennetzen J.L."/>
            <person name="Zhao S."/>
            <person name="Wan X."/>
        </authorList>
    </citation>
    <scope>NUCLEOTIDE SEQUENCE [LARGE SCALE GENOMIC DNA]</scope>
    <source>
        <strain evidence="2">cv. Shuchazao</strain>
        <tissue evidence="1">Leaf</tissue>
    </source>
</reference>
<dbReference type="Proteomes" id="UP000306102">
    <property type="component" value="Unassembled WGS sequence"/>
</dbReference>
<dbReference type="STRING" id="542762.A0A4S4EEC8"/>